<dbReference type="InterPro" id="IPR014729">
    <property type="entry name" value="Rossmann-like_a/b/a_fold"/>
</dbReference>
<evidence type="ECO:0000256" key="6">
    <source>
        <dbReference type="ARBA" id="ARBA00022962"/>
    </source>
</evidence>
<dbReference type="RefSeq" id="WP_096433083.1">
    <property type="nucleotide sequence ID" value="NZ_AP018042.1"/>
</dbReference>
<sequence>MCGIAGVYGEDLSKDSRRNEIQQMISSLQHRGPDGWGYYISPEIALGHARLSIVDLATGDQPFATDKYVISFNGEIYNFIEIRQELEKRGIRFKSTSDTEVLLRAYEYYGESCFEKLNGQFAVLIWSKVEKELLIARDRFGIRPLYILNHKERFYFASELKAFDTIEGYSREFDIKRLYEHALLWNTYGDHTIYKQIRSLQGGTYAKYENGKLILEKKYYELGNNNSYDKRSFQQAEEEFNYLLEDSVKLRLRSDVPVGAYLSGGIDSSVITHLVKENTEKKFKTFSIAFDDAEYDESTYQREMVDQIKSDHYTLNINNKQIDAAFPDAIYHTERPVFRTAAVPLYLLSQKVKENDIKVVLTGEGADEILWGYDSFKEVKMLEFWSKFPDSSIRPQLIKKLYPHLSHYRDERQYGMMKMFYEGFLGDFDNKLASVNIRIHNNKILKNYFNRDHNLSYEKDSMIKEMDSFFPEKYTSWSLLQQNQFMEMNTLLSGYLLSSQGDRMSLANGVEGRYPFLDHRIIDSLFSVNEKFKLNGFSQKYLLTQSFKNKIPKSILNRPKRPYMSPDLKSFFVNGKPTENVAFFLSDDLINEYKIFDLRFVQRFMKKFSTGVPQNIGYRDNMIISFIVSTQIANYWMKNPKKYVLSEDLLKIKIVDY</sequence>
<dbReference type="InterPro" id="IPR033738">
    <property type="entry name" value="AsnB_N"/>
</dbReference>
<protein>
    <recommendedName>
        <fullName evidence="3">asparagine synthase (glutamine-hydrolyzing)</fullName>
        <ecNumber evidence="3">6.3.5.4</ecNumber>
    </recommendedName>
</protein>
<evidence type="ECO:0000256" key="1">
    <source>
        <dbReference type="ARBA" id="ARBA00005187"/>
    </source>
</evidence>
<dbReference type="GO" id="GO:0005524">
    <property type="term" value="F:ATP binding"/>
    <property type="evidence" value="ECO:0007669"/>
    <property type="project" value="UniProtKB-KW"/>
</dbReference>
<keyword evidence="13" id="KW-1185">Reference proteome</keyword>
<dbReference type="GO" id="GO:0004066">
    <property type="term" value="F:asparagine synthase (glutamine-hydrolyzing) activity"/>
    <property type="evidence" value="ECO:0007669"/>
    <property type="project" value="UniProtKB-EC"/>
</dbReference>
<dbReference type="PIRSF" id="PIRSF001589">
    <property type="entry name" value="Asn_synthetase_glu-h"/>
    <property type="match status" value="1"/>
</dbReference>
<keyword evidence="5 9" id="KW-0067">ATP-binding</keyword>
<evidence type="ECO:0000256" key="3">
    <source>
        <dbReference type="ARBA" id="ARBA00012737"/>
    </source>
</evidence>
<evidence type="ECO:0000256" key="4">
    <source>
        <dbReference type="ARBA" id="ARBA00022741"/>
    </source>
</evidence>
<dbReference type="Proteomes" id="UP000218267">
    <property type="component" value="Chromosome"/>
</dbReference>
<dbReference type="InterPro" id="IPR001962">
    <property type="entry name" value="Asn_synthase"/>
</dbReference>
<feature type="active site" description="For GATase activity" evidence="8">
    <location>
        <position position="2"/>
    </location>
</feature>
<feature type="domain" description="Glutamine amidotransferase type-2" evidence="11">
    <location>
        <begin position="2"/>
        <end position="211"/>
    </location>
</feature>
<dbReference type="Gene3D" id="3.60.20.10">
    <property type="entry name" value="Glutamine Phosphoribosylpyrophosphate, subunit 1, domain 1"/>
    <property type="match status" value="1"/>
</dbReference>
<organism evidence="12 13">
    <name type="scientific">Labilibaculum antarcticum</name>
    <dbReference type="NCBI Taxonomy" id="1717717"/>
    <lineage>
        <taxon>Bacteria</taxon>
        <taxon>Pseudomonadati</taxon>
        <taxon>Bacteroidota</taxon>
        <taxon>Bacteroidia</taxon>
        <taxon>Marinilabiliales</taxon>
        <taxon>Marinifilaceae</taxon>
        <taxon>Labilibaculum</taxon>
    </lineage>
</organism>
<evidence type="ECO:0000256" key="9">
    <source>
        <dbReference type="PIRSR" id="PIRSR001589-2"/>
    </source>
</evidence>
<dbReference type="InterPro" id="IPR017932">
    <property type="entry name" value="GATase_2_dom"/>
</dbReference>
<keyword evidence="8" id="KW-0061">Asparagine biosynthesis</keyword>
<dbReference type="InterPro" id="IPR051786">
    <property type="entry name" value="ASN_synthetase/amidase"/>
</dbReference>
<dbReference type="InterPro" id="IPR006426">
    <property type="entry name" value="Asn_synth_AEB"/>
</dbReference>
<evidence type="ECO:0000256" key="10">
    <source>
        <dbReference type="PIRSR" id="PIRSR001589-3"/>
    </source>
</evidence>
<dbReference type="Pfam" id="PF13537">
    <property type="entry name" value="GATase_7"/>
    <property type="match status" value="1"/>
</dbReference>
<dbReference type="EC" id="6.3.5.4" evidence="3"/>
<comment type="pathway">
    <text evidence="1">Amino-acid biosynthesis; L-asparagine biosynthesis; L-asparagine from L-aspartate (L-Gln route): step 1/1.</text>
</comment>
<keyword evidence="8" id="KW-0028">Amino-acid biosynthesis</keyword>
<name>A0A1Y1CTM4_9BACT</name>
<feature type="site" description="Important for beta-aspartyl-AMP intermediate formation" evidence="10">
    <location>
        <position position="364"/>
    </location>
</feature>
<dbReference type="EMBL" id="AP018042">
    <property type="protein sequence ID" value="BAX82621.1"/>
    <property type="molecule type" value="Genomic_DNA"/>
</dbReference>
<gene>
    <name evidence="12" type="ORF">ALGA_4331</name>
</gene>
<feature type="binding site" evidence="9">
    <location>
        <position position="98"/>
    </location>
    <ligand>
        <name>L-glutamine</name>
        <dbReference type="ChEBI" id="CHEBI:58359"/>
    </ligand>
</feature>
<evidence type="ECO:0000313" key="13">
    <source>
        <dbReference type="Proteomes" id="UP000218267"/>
    </source>
</evidence>
<dbReference type="KEGG" id="mbas:ALGA_4331"/>
<reference evidence="13" key="2">
    <citation type="journal article" date="2020" name="Antonie Van Leeuwenhoek">
        <title>Labilibaculum antarcticum sp. nov., a novel facultative anaerobic, psychrotorelant bacterium isolated from marine sediment of Antarctica.</title>
        <authorList>
            <person name="Watanabe M."/>
            <person name="Kojima H."/>
            <person name="Fukui M."/>
        </authorList>
    </citation>
    <scope>NUCLEOTIDE SEQUENCE [LARGE SCALE GENOMIC DNA]</scope>
    <source>
        <strain evidence="13">SPP2</strain>
    </source>
</reference>
<evidence type="ECO:0000256" key="2">
    <source>
        <dbReference type="ARBA" id="ARBA00005752"/>
    </source>
</evidence>
<proteinExistence type="inferred from homology"/>
<dbReference type="CDD" id="cd01991">
    <property type="entry name" value="Asn_synthase_B_C"/>
    <property type="match status" value="1"/>
</dbReference>
<dbReference type="PANTHER" id="PTHR43284:SF1">
    <property type="entry name" value="ASPARAGINE SYNTHETASE"/>
    <property type="match status" value="1"/>
</dbReference>
<evidence type="ECO:0000259" key="11">
    <source>
        <dbReference type="PROSITE" id="PS51278"/>
    </source>
</evidence>
<evidence type="ECO:0000256" key="5">
    <source>
        <dbReference type="ARBA" id="ARBA00022840"/>
    </source>
</evidence>
<dbReference type="GO" id="GO:0005829">
    <property type="term" value="C:cytosol"/>
    <property type="evidence" value="ECO:0007669"/>
    <property type="project" value="TreeGrafter"/>
</dbReference>
<evidence type="ECO:0000256" key="8">
    <source>
        <dbReference type="PIRSR" id="PIRSR001589-1"/>
    </source>
</evidence>
<dbReference type="GO" id="GO:0006529">
    <property type="term" value="P:asparagine biosynthetic process"/>
    <property type="evidence" value="ECO:0007669"/>
    <property type="project" value="UniProtKB-KW"/>
</dbReference>
<dbReference type="Gene3D" id="3.40.50.620">
    <property type="entry name" value="HUPs"/>
    <property type="match status" value="1"/>
</dbReference>
<dbReference type="Pfam" id="PF00733">
    <property type="entry name" value="Asn_synthase"/>
    <property type="match status" value="1"/>
</dbReference>
<accession>A0A1Y1CTM4</accession>
<dbReference type="InterPro" id="IPR029055">
    <property type="entry name" value="Ntn_hydrolases_N"/>
</dbReference>
<dbReference type="SUPFAM" id="SSF52402">
    <property type="entry name" value="Adenine nucleotide alpha hydrolases-like"/>
    <property type="match status" value="1"/>
</dbReference>
<evidence type="ECO:0000256" key="7">
    <source>
        <dbReference type="ARBA" id="ARBA00048741"/>
    </source>
</evidence>
<dbReference type="SUPFAM" id="SSF56235">
    <property type="entry name" value="N-terminal nucleophile aminohydrolases (Ntn hydrolases)"/>
    <property type="match status" value="1"/>
</dbReference>
<keyword evidence="6 8" id="KW-0315">Glutamine amidotransferase</keyword>
<comment type="similarity">
    <text evidence="2">Belongs to the asparagine synthetase family.</text>
</comment>
<feature type="binding site" evidence="9">
    <location>
        <position position="288"/>
    </location>
    <ligand>
        <name>ATP</name>
        <dbReference type="ChEBI" id="CHEBI:30616"/>
    </ligand>
</feature>
<dbReference type="NCBIfam" id="TIGR01536">
    <property type="entry name" value="asn_synth_AEB"/>
    <property type="match status" value="1"/>
</dbReference>
<dbReference type="AlphaFoldDB" id="A0A1Y1CTM4"/>
<comment type="catalytic activity">
    <reaction evidence="7">
        <text>L-aspartate + L-glutamine + ATP + H2O = L-asparagine + L-glutamate + AMP + diphosphate + H(+)</text>
        <dbReference type="Rhea" id="RHEA:12228"/>
        <dbReference type="ChEBI" id="CHEBI:15377"/>
        <dbReference type="ChEBI" id="CHEBI:15378"/>
        <dbReference type="ChEBI" id="CHEBI:29985"/>
        <dbReference type="ChEBI" id="CHEBI:29991"/>
        <dbReference type="ChEBI" id="CHEBI:30616"/>
        <dbReference type="ChEBI" id="CHEBI:33019"/>
        <dbReference type="ChEBI" id="CHEBI:58048"/>
        <dbReference type="ChEBI" id="CHEBI:58359"/>
        <dbReference type="ChEBI" id="CHEBI:456215"/>
        <dbReference type="EC" id="6.3.5.4"/>
    </reaction>
</comment>
<dbReference type="CDD" id="cd00712">
    <property type="entry name" value="AsnB"/>
    <property type="match status" value="1"/>
</dbReference>
<dbReference type="PANTHER" id="PTHR43284">
    <property type="entry name" value="ASPARAGINE SYNTHETASE (GLUTAMINE-HYDROLYZING)"/>
    <property type="match status" value="1"/>
</dbReference>
<evidence type="ECO:0000313" key="12">
    <source>
        <dbReference type="EMBL" id="BAX82621.1"/>
    </source>
</evidence>
<dbReference type="PROSITE" id="PS51278">
    <property type="entry name" value="GATASE_TYPE_2"/>
    <property type="match status" value="1"/>
</dbReference>
<dbReference type="OrthoDB" id="9763290at2"/>
<reference evidence="12 13" key="1">
    <citation type="journal article" date="2018" name="Mar. Genomics">
        <title>Complete genome sequence of Marinifilaceae bacterium strain SPP2, isolated from the Antarctic marine sediment.</title>
        <authorList>
            <person name="Watanabe M."/>
            <person name="Kojima H."/>
            <person name="Fukui M."/>
        </authorList>
    </citation>
    <scope>NUCLEOTIDE SEQUENCE [LARGE SCALE GENOMIC DNA]</scope>
    <source>
        <strain evidence="12 13">SPP2</strain>
    </source>
</reference>
<keyword evidence="4 9" id="KW-0547">Nucleotide-binding</keyword>